<reference evidence="6 7" key="1">
    <citation type="submission" date="2017-05" db="EMBL/GenBank/DDBJ databases">
        <title>Genomic insights into alkan degradation activity of Oleiphilus messinensis.</title>
        <authorList>
            <person name="Kozyavkin S.A."/>
            <person name="Slesarev A.I."/>
            <person name="Golyshin P.N."/>
            <person name="Korzhenkov A."/>
            <person name="Golyshina O.N."/>
            <person name="Toshchakov S.V."/>
        </authorList>
    </citation>
    <scope>NUCLEOTIDE SEQUENCE [LARGE SCALE GENOMIC DNA]</scope>
    <source>
        <strain evidence="6 7">ME102</strain>
    </source>
</reference>
<dbReference type="GO" id="GO:0003677">
    <property type="term" value="F:DNA binding"/>
    <property type="evidence" value="ECO:0007669"/>
    <property type="project" value="UniProtKB-UniRule"/>
</dbReference>
<dbReference type="OrthoDB" id="4541465at2"/>
<dbReference type="PANTHER" id="PTHR47506:SF3">
    <property type="entry name" value="HTH-TYPE TRANSCRIPTIONAL REGULATOR LMRA"/>
    <property type="match status" value="1"/>
</dbReference>
<dbReference type="KEGG" id="ome:OLMES_2458"/>
<dbReference type="InterPro" id="IPR001647">
    <property type="entry name" value="HTH_TetR"/>
</dbReference>
<feature type="DNA-binding region" description="H-T-H motif" evidence="4">
    <location>
        <begin position="29"/>
        <end position="48"/>
    </location>
</feature>
<gene>
    <name evidence="6" type="ORF">OLMES_2458</name>
</gene>
<dbReference type="InterPro" id="IPR009057">
    <property type="entry name" value="Homeodomain-like_sf"/>
</dbReference>
<organism evidence="6 7">
    <name type="scientific">Oleiphilus messinensis</name>
    <dbReference type="NCBI Taxonomy" id="141451"/>
    <lineage>
        <taxon>Bacteria</taxon>
        <taxon>Pseudomonadati</taxon>
        <taxon>Pseudomonadota</taxon>
        <taxon>Gammaproteobacteria</taxon>
        <taxon>Oceanospirillales</taxon>
        <taxon>Oleiphilaceae</taxon>
        <taxon>Oleiphilus</taxon>
    </lineage>
</organism>
<dbReference type="RefSeq" id="WP_087461496.1">
    <property type="nucleotide sequence ID" value="NZ_CP021425.1"/>
</dbReference>
<dbReference type="SUPFAM" id="SSF46689">
    <property type="entry name" value="Homeodomain-like"/>
    <property type="match status" value="1"/>
</dbReference>
<keyword evidence="2 4" id="KW-0238">DNA-binding</keyword>
<dbReference type="Pfam" id="PF21993">
    <property type="entry name" value="TetR_C_13_2"/>
    <property type="match status" value="1"/>
</dbReference>
<evidence type="ECO:0000256" key="3">
    <source>
        <dbReference type="ARBA" id="ARBA00023163"/>
    </source>
</evidence>
<keyword evidence="1" id="KW-0805">Transcription regulation</keyword>
<dbReference type="PANTHER" id="PTHR47506">
    <property type="entry name" value="TRANSCRIPTIONAL REGULATORY PROTEIN"/>
    <property type="match status" value="1"/>
</dbReference>
<evidence type="ECO:0000256" key="1">
    <source>
        <dbReference type="ARBA" id="ARBA00023015"/>
    </source>
</evidence>
<evidence type="ECO:0000256" key="2">
    <source>
        <dbReference type="ARBA" id="ARBA00023125"/>
    </source>
</evidence>
<dbReference type="InterPro" id="IPR054156">
    <property type="entry name" value="YxaF_TetR_C"/>
</dbReference>
<dbReference type="EMBL" id="CP021425">
    <property type="protein sequence ID" value="ARU56519.1"/>
    <property type="molecule type" value="Genomic_DNA"/>
</dbReference>
<keyword evidence="3" id="KW-0804">Transcription</keyword>
<dbReference type="AlphaFoldDB" id="A0A1Y0I8J2"/>
<proteinExistence type="predicted"/>
<dbReference type="Gene3D" id="1.10.357.10">
    <property type="entry name" value="Tetracycline Repressor, domain 2"/>
    <property type="match status" value="1"/>
</dbReference>
<protein>
    <submittedName>
        <fullName evidence="6">TetR family transcriptional regulator</fullName>
    </submittedName>
</protein>
<keyword evidence="7" id="KW-1185">Reference proteome</keyword>
<evidence type="ECO:0000313" key="7">
    <source>
        <dbReference type="Proteomes" id="UP000196027"/>
    </source>
</evidence>
<evidence type="ECO:0000256" key="4">
    <source>
        <dbReference type="PROSITE-ProRule" id="PRU00335"/>
    </source>
</evidence>
<evidence type="ECO:0000259" key="5">
    <source>
        <dbReference type="PROSITE" id="PS50977"/>
    </source>
</evidence>
<feature type="domain" description="HTH tetR-type" evidence="5">
    <location>
        <begin position="6"/>
        <end position="66"/>
    </location>
</feature>
<dbReference type="SUPFAM" id="SSF48498">
    <property type="entry name" value="Tetracyclin repressor-like, C-terminal domain"/>
    <property type="match status" value="1"/>
</dbReference>
<name>A0A1Y0I8J2_9GAMM</name>
<accession>A0A1Y0I8J2</accession>
<dbReference type="Pfam" id="PF00440">
    <property type="entry name" value="TetR_N"/>
    <property type="match status" value="1"/>
</dbReference>
<dbReference type="PROSITE" id="PS50977">
    <property type="entry name" value="HTH_TETR_2"/>
    <property type="match status" value="1"/>
</dbReference>
<dbReference type="Proteomes" id="UP000196027">
    <property type="component" value="Chromosome"/>
</dbReference>
<sequence>MPRTNPEARLRLVATAADMLRRRGMNATSIRELAKAAKAPLGSTYHYFPNGKKQVVIEAVNFAGDKISGMLQKSLEKGAVAGLETFLQIWRDVIESTEFQAGCPVIAVAMEQATNEDVEAAHEAAAKVFNRWQKLLSTSLAEEGIEQSRANALATMYIASAEGALGICRATKDISAFDQVTEQLRFLLETTLKETRTK</sequence>
<dbReference type="InterPro" id="IPR036271">
    <property type="entry name" value="Tet_transcr_reg_TetR-rel_C_sf"/>
</dbReference>
<evidence type="ECO:0000313" key="6">
    <source>
        <dbReference type="EMBL" id="ARU56519.1"/>
    </source>
</evidence>